<comment type="caution">
    <text evidence="2">The sequence shown here is derived from an EMBL/GenBank/DDBJ whole genome shotgun (WGS) entry which is preliminary data.</text>
</comment>
<dbReference type="AlphaFoldDB" id="A0A7Y9DUZ3"/>
<evidence type="ECO:0000313" key="2">
    <source>
        <dbReference type="EMBL" id="NYD35657.1"/>
    </source>
</evidence>
<proteinExistence type="predicted"/>
<dbReference type="Proteomes" id="UP000535890">
    <property type="component" value="Unassembled WGS sequence"/>
</dbReference>
<organism evidence="2 3">
    <name type="scientific">Actinomycetospora corticicola</name>
    <dbReference type="NCBI Taxonomy" id="663602"/>
    <lineage>
        <taxon>Bacteria</taxon>
        <taxon>Bacillati</taxon>
        <taxon>Actinomycetota</taxon>
        <taxon>Actinomycetes</taxon>
        <taxon>Pseudonocardiales</taxon>
        <taxon>Pseudonocardiaceae</taxon>
        <taxon>Actinomycetospora</taxon>
    </lineage>
</organism>
<dbReference type="RefSeq" id="WP_179793461.1">
    <property type="nucleotide sequence ID" value="NZ_BAABHP010000017.1"/>
</dbReference>
<feature type="transmembrane region" description="Helical" evidence="1">
    <location>
        <begin position="59"/>
        <end position="79"/>
    </location>
</feature>
<protein>
    <recommendedName>
        <fullName evidence="4">DUF1453 domain-containing protein</fullName>
    </recommendedName>
</protein>
<feature type="transmembrane region" description="Helical" evidence="1">
    <location>
        <begin position="34"/>
        <end position="53"/>
    </location>
</feature>
<keyword evidence="1" id="KW-0472">Membrane</keyword>
<name>A0A7Y9DUZ3_9PSEU</name>
<dbReference type="EMBL" id="JACCBN010000001">
    <property type="protein sequence ID" value="NYD35657.1"/>
    <property type="molecule type" value="Genomic_DNA"/>
</dbReference>
<evidence type="ECO:0000256" key="1">
    <source>
        <dbReference type="SAM" id="Phobius"/>
    </source>
</evidence>
<reference evidence="2 3" key="1">
    <citation type="submission" date="2020-07" db="EMBL/GenBank/DDBJ databases">
        <title>Sequencing the genomes of 1000 actinobacteria strains.</title>
        <authorList>
            <person name="Klenk H.-P."/>
        </authorList>
    </citation>
    <scope>NUCLEOTIDE SEQUENCE [LARGE SCALE GENOMIC DNA]</scope>
    <source>
        <strain evidence="2 3">DSM 45772</strain>
    </source>
</reference>
<feature type="transmembrane region" description="Helical" evidence="1">
    <location>
        <begin position="126"/>
        <end position="145"/>
    </location>
</feature>
<keyword evidence="1" id="KW-1133">Transmembrane helix</keyword>
<gene>
    <name evidence="2" type="ORF">BJ983_001759</name>
</gene>
<feature type="transmembrane region" description="Helical" evidence="1">
    <location>
        <begin position="6"/>
        <end position="22"/>
    </location>
</feature>
<keyword evidence="1" id="KW-0812">Transmembrane</keyword>
<feature type="transmembrane region" description="Helical" evidence="1">
    <location>
        <begin position="100"/>
        <end position="120"/>
    </location>
</feature>
<sequence length="165" mass="17022">MNGMLSVVIGVAVLGWVIWNQVRVREFTPKRVRVAGILGIVGVVEIAQATGLAQVSTLGWVLLVTGLAVGAALGLLRAATVNLWVADGKVFTQGHWGTAALWLVGIGVHVGLDVLAGVVAPSAATLNSSSILLFIAVSLGAQGLVTMQRARSLPGAPAMTLERVR</sequence>
<evidence type="ECO:0000313" key="3">
    <source>
        <dbReference type="Proteomes" id="UP000535890"/>
    </source>
</evidence>
<accession>A0A7Y9DUZ3</accession>
<evidence type="ECO:0008006" key="4">
    <source>
        <dbReference type="Google" id="ProtNLM"/>
    </source>
</evidence>
<keyword evidence="3" id="KW-1185">Reference proteome</keyword>